<organism evidence="2 3">
    <name type="scientific">Ruthenibacterium lactatiformans</name>
    <dbReference type="NCBI Taxonomy" id="1550024"/>
    <lineage>
        <taxon>Bacteria</taxon>
        <taxon>Bacillati</taxon>
        <taxon>Bacillota</taxon>
        <taxon>Clostridia</taxon>
        <taxon>Eubacteriales</taxon>
        <taxon>Oscillospiraceae</taxon>
        <taxon>Ruthenibacterium</taxon>
    </lineage>
</organism>
<feature type="transmembrane region" description="Helical" evidence="1">
    <location>
        <begin position="21"/>
        <end position="43"/>
    </location>
</feature>
<protein>
    <submittedName>
        <fullName evidence="2">DUF624 domain-containing protein</fullName>
    </submittedName>
</protein>
<keyword evidence="1" id="KW-0812">Transmembrane</keyword>
<keyword evidence="1" id="KW-0472">Membrane</keyword>
<dbReference type="AlphaFoldDB" id="A0A6I2UAF6"/>
<dbReference type="InterPro" id="IPR006938">
    <property type="entry name" value="DUF624"/>
</dbReference>
<proteinExistence type="predicted"/>
<name>A0A6I2UAF6_9FIRM</name>
<gene>
    <name evidence="2" type="ORF">FYJ76_13660</name>
</gene>
<evidence type="ECO:0000256" key="1">
    <source>
        <dbReference type="SAM" id="Phobius"/>
    </source>
</evidence>
<dbReference type="Proteomes" id="UP000431913">
    <property type="component" value="Unassembled WGS sequence"/>
</dbReference>
<dbReference type="Pfam" id="PF04854">
    <property type="entry name" value="DUF624"/>
    <property type="match status" value="1"/>
</dbReference>
<feature type="transmembrane region" description="Helical" evidence="1">
    <location>
        <begin position="153"/>
        <end position="181"/>
    </location>
</feature>
<keyword evidence="1" id="KW-1133">Transmembrane helix</keyword>
<accession>A0A6I2UAF6</accession>
<feature type="transmembrane region" description="Helical" evidence="1">
    <location>
        <begin position="106"/>
        <end position="125"/>
    </location>
</feature>
<comment type="caution">
    <text evidence="2">The sequence shown here is derived from an EMBL/GenBank/DDBJ whole genome shotgun (WGS) entry which is preliminary data.</text>
</comment>
<sequence length="238" mass="26438">MFQMENPLMRMLTKIGNFILVSFYWLLTCIPVVTIIPACTALFHTVTKVIRQDGEGVTADFFSAFRHALHPGVLLSLITAGGSLLLYTCVDFGYQMMRQNAVGTAYFSVGCILAYAWTATVFYLAPALSRFEGGVLDILRIAFYLPFRNFFSVLLQMILLAVMIFVVDFYPVLLLIVPALYVDLTCSGVEKALQRLVALSGAKEPEKQTDAEPEREQCLEFGGLSALEQAANMNDSEE</sequence>
<dbReference type="EMBL" id="VUNJ01000017">
    <property type="protein sequence ID" value="MST92963.1"/>
    <property type="molecule type" value="Genomic_DNA"/>
</dbReference>
<reference evidence="2 3" key="1">
    <citation type="submission" date="2019-08" db="EMBL/GenBank/DDBJ databases">
        <title>In-depth cultivation of the pig gut microbiome towards novel bacterial diversity and tailored functional studies.</title>
        <authorList>
            <person name="Wylensek D."/>
            <person name="Hitch T.C.A."/>
            <person name="Clavel T."/>
        </authorList>
    </citation>
    <scope>NUCLEOTIDE SEQUENCE [LARGE SCALE GENOMIC DNA]</scope>
    <source>
        <strain evidence="2 3">WCA3-601-WT-6J</strain>
    </source>
</reference>
<feature type="transmembrane region" description="Helical" evidence="1">
    <location>
        <begin position="73"/>
        <end position="94"/>
    </location>
</feature>
<dbReference type="RefSeq" id="WP_154523534.1">
    <property type="nucleotide sequence ID" value="NZ_JAFHCG010000018.1"/>
</dbReference>
<evidence type="ECO:0000313" key="3">
    <source>
        <dbReference type="Proteomes" id="UP000431913"/>
    </source>
</evidence>
<evidence type="ECO:0000313" key="2">
    <source>
        <dbReference type="EMBL" id="MST92963.1"/>
    </source>
</evidence>